<evidence type="ECO:0000259" key="2">
    <source>
        <dbReference type="SMART" id="SM01017"/>
    </source>
</evidence>
<dbReference type="InterPro" id="IPR050357">
    <property type="entry name" value="Arrestin_domain-protein"/>
</dbReference>
<dbReference type="InterPro" id="IPR014756">
    <property type="entry name" value="Ig_E-set"/>
</dbReference>
<evidence type="ECO:0000313" key="4">
    <source>
        <dbReference type="WBParaSite" id="PSAMB.scaffold3067size33307.g20317.t1"/>
    </source>
</evidence>
<dbReference type="SUPFAM" id="SSF81296">
    <property type="entry name" value="E set domains"/>
    <property type="match status" value="2"/>
</dbReference>
<dbReference type="PANTHER" id="PTHR11188:SF176">
    <property type="entry name" value="ARRESTIN DOMAIN-CONTAINING PROTEIN 1"/>
    <property type="match status" value="1"/>
</dbReference>
<sequence>MVKINDFYVGFNKQWSVFSPGETVSGYVTFDFGDKIFADQVVAQFYGSARIFWTERELKPPHGVQSVAYSQEKVYFDEKRVLWGEENTQSNEKNLEQVLAQSSSGLRLKNVHIEDDKRPSLQKGQHKMHFEFCVPEFGIPTSYDAKHAAGYIRYYVKASVMEWGQVKHSRKGFFTVVRSLDLNTIPRALGTATQSAERAVSKLNVLCMGSATPGRVSGLLTMQKCGYVPGEQLRISVEVDNQSDRSVKHVQASLMQHTTCYADQPEYKMKSSSFIVASTGMQQKKIVRRQAILFEPILYVPAVVPTFTIDCCMEVSYSVKVEVSFDRRESSPIFIVEIPVVIGTVPVGAHFQSPSLQHRIVSPATPSVAPPSYYENELLLDIRKSISLCTVQAINNPFL</sequence>
<dbReference type="SMART" id="SM01017">
    <property type="entry name" value="Arrestin_C"/>
    <property type="match status" value="1"/>
</dbReference>
<dbReference type="Gene3D" id="2.60.40.640">
    <property type="match status" value="2"/>
</dbReference>
<dbReference type="Proteomes" id="UP000887566">
    <property type="component" value="Unplaced"/>
</dbReference>
<evidence type="ECO:0000313" key="3">
    <source>
        <dbReference type="Proteomes" id="UP000887566"/>
    </source>
</evidence>
<dbReference type="PANTHER" id="PTHR11188">
    <property type="entry name" value="ARRESTIN DOMAIN CONTAINING PROTEIN"/>
    <property type="match status" value="1"/>
</dbReference>
<reference evidence="4" key="1">
    <citation type="submission" date="2022-11" db="UniProtKB">
        <authorList>
            <consortium name="WormBaseParasite"/>
        </authorList>
    </citation>
    <scope>IDENTIFICATION</scope>
</reference>
<name>A0A914W3L5_9BILA</name>
<feature type="domain" description="Arrestin C-terminal-like" evidence="2">
    <location>
        <begin position="212"/>
        <end position="347"/>
    </location>
</feature>
<protein>
    <submittedName>
        <fullName evidence="4">Arrestin C-terminal-like domain-containing protein</fullName>
    </submittedName>
</protein>
<dbReference type="Pfam" id="PF00339">
    <property type="entry name" value="Arrestin_N"/>
    <property type="match status" value="1"/>
</dbReference>
<organism evidence="3 4">
    <name type="scientific">Plectus sambesii</name>
    <dbReference type="NCBI Taxonomy" id="2011161"/>
    <lineage>
        <taxon>Eukaryota</taxon>
        <taxon>Metazoa</taxon>
        <taxon>Ecdysozoa</taxon>
        <taxon>Nematoda</taxon>
        <taxon>Chromadorea</taxon>
        <taxon>Plectida</taxon>
        <taxon>Plectina</taxon>
        <taxon>Plectoidea</taxon>
        <taxon>Plectidae</taxon>
        <taxon>Plectus</taxon>
    </lineage>
</organism>
<dbReference type="GO" id="GO:0015031">
    <property type="term" value="P:protein transport"/>
    <property type="evidence" value="ECO:0007669"/>
    <property type="project" value="TreeGrafter"/>
</dbReference>
<dbReference type="AlphaFoldDB" id="A0A914W3L5"/>
<dbReference type="GO" id="GO:0005737">
    <property type="term" value="C:cytoplasm"/>
    <property type="evidence" value="ECO:0007669"/>
    <property type="project" value="TreeGrafter"/>
</dbReference>
<dbReference type="InterPro" id="IPR011022">
    <property type="entry name" value="Arrestin_C-like"/>
</dbReference>
<comment type="similarity">
    <text evidence="1">Belongs to the arrestin family.</text>
</comment>
<dbReference type="InterPro" id="IPR011021">
    <property type="entry name" value="Arrestin-like_N"/>
</dbReference>
<proteinExistence type="inferred from homology"/>
<keyword evidence="3" id="KW-1185">Reference proteome</keyword>
<dbReference type="WBParaSite" id="PSAMB.scaffold3067size33307.g20317.t1">
    <property type="protein sequence ID" value="PSAMB.scaffold3067size33307.g20317.t1"/>
    <property type="gene ID" value="PSAMB.scaffold3067size33307.g20317"/>
</dbReference>
<dbReference type="InterPro" id="IPR014752">
    <property type="entry name" value="Arrestin-like_C"/>
</dbReference>
<evidence type="ECO:0000256" key="1">
    <source>
        <dbReference type="ARBA" id="ARBA00005298"/>
    </source>
</evidence>
<accession>A0A914W3L5</accession>
<dbReference type="Pfam" id="PF02752">
    <property type="entry name" value="Arrestin_C"/>
    <property type="match status" value="1"/>
</dbReference>